<accession>A0A401GKC6</accession>
<proteinExistence type="predicted"/>
<reference evidence="1 2" key="1">
    <citation type="journal article" date="2018" name="Sci. Rep.">
        <title>Genome sequence of the cauliflower mushroom Sparassis crispa (Hanabiratake) and its association with beneficial usage.</title>
        <authorList>
            <person name="Kiyama R."/>
            <person name="Furutani Y."/>
            <person name="Kawaguchi K."/>
            <person name="Nakanishi T."/>
        </authorList>
    </citation>
    <scope>NUCLEOTIDE SEQUENCE [LARGE SCALE GENOMIC DNA]</scope>
</reference>
<gene>
    <name evidence="1" type="ORF">SCP_0409950</name>
</gene>
<dbReference type="AlphaFoldDB" id="A0A401GKC6"/>
<dbReference type="RefSeq" id="XP_027613523.1">
    <property type="nucleotide sequence ID" value="XM_027757722.1"/>
</dbReference>
<comment type="caution">
    <text evidence="1">The sequence shown here is derived from an EMBL/GenBank/DDBJ whole genome shotgun (WGS) entry which is preliminary data.</text>
</comment>
<sequence length="365" mass="40825">MHKPQWTVEVLARIKNTDLTVRVDLSQKFSLTSFHSLQADHFLRVDAPHLECLSIIFDSGVDEEEVEEENVLLLPHSVFPNAPMLRCLYLRGLLWDSPLFPQLAHLAIHELAEDFLEMSPLLSILESLPQLLSLSLISAITIDSSLDSETSAKVVHLPSLRLLHLDEDSDFFIVFMSSIDLPPDVVMRITVRPMWSTSAEIRNVVDAITPHVNGSTNNRRIQAILFDFDVREACGVQVSGWAPEHSNGGLSHLPPTVPPLYMRVLWENDDIVVPVIQIRLAEAFCNAFNLAGVSDVQLNPGNTALYLWDVPPLASRVTRICISETHASGMLGHFYDTTQGKDSPFRDSLWRLLPTASSDLNTVPR</sequence>
<evidence type="ECO:0000313" key="1">
    <source>
        <dbReference type="EMBL" id="GBE82610.1"/>
    </source>
</evidence>
<organism evidence="1 2">
    <name type="scientific">Sparassis crispa</name>
    <dbReference type="NCBI Taxonomy" id="139825"/>
    <lineage>
        <taxon>Eukaryota</taxon>
        <taxon>Fungi</taxon>
        <taxon>Dikarya</taxon>
        <taxon>Basidiomycota</taxon>
        <taxon>Agaricomycotina</taxon>
        <taxon>Agaricomycetes</taxon>
        <taxon>Polyporales</taxon>
        <taxon>Sparassidaceae</taxon>
        <taxon>Sparassis</taxon>
    </lineage>
</organism>
<dbReference type="GeneID" id="38779527"/>
<dbReference type="InParanoid" id="A0A401GKC6"/>
<dbReference type="Proteomes" id="UP000287166">
    <property type="component" value="Unassembled WGS sequence"/>
</dbReference>
<evidence type="ECO:0008006" key="3">
    <source>
        <dbReference type="Google" id="ProtNLM"/>
    </source>
</evidence>
<name>A0A401GKC6_9APHY</name>
<dbReference type="EMBL" id="BFAD01000004">
    <property type="protein sequence ID" value="GBE82610.1"/>
    <property type="molecule type" value="Genomic_DNA"/>
</dbReference>
<protein>
    <recommendedName>
        <fullName evidence="3">F-box domain-containing protein</fullName>
    </recommendedName>
</protein>
<keyword evidence="2" id="KW-1185">Reference proteome</keyword>
<evidence type="ECO:0000313" key="2">
    <source>
        <dbReference type="Proteomes" id="UP000287166"/>
    </source>
</evidence>